<gene>
    <name evidence="3" type="ORF">K0U00_06455</name>
</gene>
<protein>
    <recommendedName>
        <fullName evidence="5">SAM-dependent methyltransferase</fullName>
    </recommendedName>
</protein>
<evidence type="ECO:0008006" key="5">
    <source>
        <dbReference type="Google" id="ProtNLM"/>
    </source>
</evidence>
<evidence type="ECO:0000256" key="1">
    <source>
        <dbReference type="ARBA" id="ARBA00022603"/>
    </source>
</evidence>
<evidence type="ECO:0000313" key="4">
    <source>
        <dbReference type="Proteomes" id="UP001519887"/>
    </source>
</evidence>
<dbReference type="InterPro" id="IPR038375">
    <property type="entry name" value="NDUFAF7_sf"/>
</dbReference>
<dbReference type="PANTHER" id="PTHR12049">
    <property type="entry name" value="PROTEIN ARGININE METHYLTRANSFERASE NDUFAF7, MITOCHONDRIAL"/>
    <property type="match status" value="1"/>
</dbReference>
<evidence type="ECO:0000313" key="3">
    <source>
        <dbReference type="EMBL" id="MBW7453676.1"/>
    </source>
</evidence>
<dbReference type="SUPFAM" id="SSF53335">
    <property type="entry name" value="S-adenosyl-L-methionine-dependent methyltransferases"/>
    <property type="match status" value="1"/>
</dbReference>
<dbReference type="EMBL" id="JAHZIK010000103">
    <property type="protein sequence ID" value="MBW7453676.1"/>
    <property type="molecule type" value="Genomic_DNA"/>
</dbReference>
<name>A0ABS7BYX2_9BACL</name>
<evidence type="ECO:0000256" key="2">
    <source>
        <dbReference type="ARBA" id="ARBA00022679"/>
    </source>
</evidence>
<dbReference type="Gene3D" id="3.40.50.12710">
    <property type="match status" value="1"/>
</dbReference>
<sequence>MNESEPLRVRIAERIERNGTQGRLYNKHTGGEHTVRCLSFYDYMDMCLYDEKGGYYRSGEVRVGKTGDFYTSSHLGSVMGDKLAEFIAGLAESFGKETNAAEWGAGTGRLSRQML</sequence>
<feature type="non-terminal residue" evidence="3">
    <location>
        <position position="115"/>
    </location>
</feature>
<dbReference type="InterPro" id="IPR029063">
    <property type="entry name" value="SAM-dependent_MTases_sf"/>
</dbReference>
<keyword evidence="4" id="KW-1185">Reference proteome</keyword>
<proteinExistence type="predicted"/>
<keyword evidence="2" id="KW-0808">Transferase</keyword>
<reference evidence="3 4" key="1">
    <citation type="submission" date="2021-07" db="EMBL/GenBank/DDBJ databases">
        <title>Paenibacillus radiodurans sp. nov., isolated from the southeastern edge of Tengger Desert.</title>
        <authorList>
            <person name="Zhang G."/>
        </authorList>
    </citation>
    <scope>NUCLEOTIDE SEQUENCE [LARGE SCALE GENOMIC DNA]</scope>
    <source>
        <strain evidence="3 4">CCM 7311</strain>
    </source>
</reference>
<dbReference type="Proteomes" id="UP001519887">
    <property type="component" value="Unassembled WGS sequence"/>
</dbReference>
<dbReference type="InterPro" id="IPR003788">
    <property type="entry name" value="NDUFAF7"/>
</dbReference>
<comment type="caution">
    <text evidence="3">The sequence shown here is derived from an EMBL/GenBank/DDBJ whole genome shotgun (WGS) entry which is preliminary data.</text>
</comment>
<dbReference type="PANTHER" id="PTHR12049:SF7">
    <property type="entry name" value="PROTEIN ARGININE METHYLTRANSFERASE NDUFAF7, MITOCHONDRIAL"/>
    <property type="match status" value="1"/>
</dbReference>
<accession>A0ABS7BYX2</accession>
<keyword evidence="1" id="KW-0489">Methyltransferase</keyword>
<organism evidence="3 4">
    <name type="scientific">Paenibacillus sepulcri</name>
    <dbReference type="NCBI Taxonomy" id="359917"/>
    <lineage>
        <taxon>Bacteria</taxon>
        <taxon>Bacillati</taxon>
        <taxon>Bacillota</taxon>
        <taxon>Bacilli</taxon>
        <taxon>Bacillales</taxon>
        <taxon>Paenibacillaceae</taxon>
        <taxon>Paenibacillus</taxon>
    </lineage>
</organism>